<accession>A0A139X0L4</accession>
<dbReference type="AlphaFoldDB" id="A0A139X0L4"/>
<gene>
    <name evidence="1" type="ORF">WA1_38460</name>
</gene>
<keyword evidence="2" id="KW-1185">Reference proteome</keyword>
<evidence type="ECO:0000313" key="1">
    <source>
        <dbReference type="EMBL" id="KYC38228.1"/>
    </source>
</evidence>
<reference evidence="1 2" key="1">
    <citation type="journal article" date="2013" name="Genome Biol. Evol.">
        <title>Genomes of Stigonematalean cyanobacteria (subsection V) and the evolution of oxygenic photosynthesis from prokaryotes to plastids.</title>
        <authorList>
            <person name="Dagan T."/>
            <person name="Roettger M."/>
            <person name="Stucken K."/>
            <person name="Landan G."/>
            <person name="Koch R."/>
            <person name="Major P."/>
            <person name="Gould S.B."/>
            <person name="Goremykin V.V."/>
            <person name="Rippka R."/>
            <person name="Tandeau de Marsac N."/>
            <person name="Gugger M."/>
            <person name="Lockhart P.J."/>
            <person name="Allen J.F."/>
            <person name="Brune I."/>
            <person name="Maus I."/>
            <person name="Puhler A."/>
            <person name="Martin W.F."/>
        </authorList>
    </citation>
    <scope>NUCLEOTIDE SEQUENCE [LARGE SCALE GENOMIC DNA]</scope>
    <source>
        <strain evidence="1 2">PCC 7110</strain>
    </source>
</reference>
<dbReference type="EMBL" id="ANNX02000042">
    <property type="protein sequence ID" value="KYC38228.1"/>
    <property type="molecule type" value="Genomic_DNA"/>
</dbReference>
<comment type="caution">
    <text evidence="1">The sequence shown here is derived from an EMBL/GenBank/DDBJ whole genome shotgun (WGS) entry which is preliminary data.</text>
</comment>
<sequence>MNKLYTLKTVKDGKRLQGCYYQGVSHIQSFVIHFSQNKKVDGVKTARFRNVNMAEIPTNHKASAAKKEWERESDWYACFRSFFILKRIFVTC</sequence>
<name>A0A139X0L4_9CYAN</name>
<proteinExistence type="predicted"/>
<evidence type="ECO:0000313" key="2">
    <source>
        <dbReference type="Proteomes" id="UP000076925"/>
    </source>
</evidence>
<organism evidence="1 2">
    <name type="scientific">Scytonema hofmannii PCC 7110</name>
    <dbReference type="NCBI Taxonomy" id="128403"/>
    <lineage>
        <taxon>Bacteria</taxon>
        <taxon>Bacillati</taxon>
        <taxon>Cyanobacteriota</taxon>
        <taxon>Cyanophyceae</taxon>
        <taxon>Nostocales</taxon>
        <taxon>Scytonemataceae</taxon>
        <taxon>Scytonema</taxon>
    </lineage>
</organism>
<dbReference type="Proteomes" id="UP000076925">
    <property type="component" value="Unassembled WGS sequence"/>
</dbReference>
<protein>
    <submittedName>
        <fullName evidence="1">Uncharacterized protein</fullName>
    </submittedName>
</protein>